<accession>A0ABR7URX3</accession>
<feature type="transmembrane region" description="Helical" evidence="6">
    <location>
        <begin position="6"/>
        <end position="29"/>
    </location>
</feature>
<name>A0ABR7URX3_9FLAO</name>
<proteinExistence type="predicted"/>
<keyword evidence="3 6" id="KW-0812">Transmembrane</keyword>
<dbReference type="Pfam" id="PF01810">
    <property type="entry name" value="LysE"/>
    <property type="match status" value="1"/>
</dbReference>
<evidence type="ECO:0000256" key="5">
    <source>
        <dbReference type="ARBA" id="ARBA00023136"/>
    </source>
</evidence>
<feature type="transmembrane region" description="Helical" evidence="6">
    <location>
        <begin position="71"/>
        <end position="93"/>
    </location>
</feature>
<evidence type="ECO:0000256" key="6">
    <source>
        <dbReference type="SAM" id="Phobius"/>
    </source>
</evidence>
<gene>
    <name evidence="7" type="ORF">B6A10_10665</name>
</gene>
<keyword evidence="8" id="KW-1185">Reference proteome</keyword>
<organism evidence="7 8">
    <name type="scientific">Flavobacterium pokkalii</name>
    <dbReference type="NCBI Taxonomy" id="1940408"/>
    <lineage>
        <taxon>Bacteria</taxon>
        <taxon>Pseudomonadati</taxon>
        <taxon>Bacteroidota</taxon>
        <taxon>Flavobacteriia</taxon>
        <taxon>Flavobacteriales</taxon>
        <taxon>Flavobacteriaceae</taxon>
        <taxon>Flavobacterium</taxon>
    </lineage>
</organism>
<sequence>MSGVENFSFYLISAIIFVLTPGIDTIFILNKSLTKGKKSGFYSSLGICSGILVHTTFAALGLSIILAQSAIAFSLIKYLGAAYLIYIGLKALFSKKETLNFKEQSLETESVWASFRSGVITNVFNPKVALFFLSFFPQFISKTNTDSALPFFILGFTYAGLGIIWCFILAYFSSLFSSKLKTNEKFNFWLNKTSSAIYILMGLKIAMTKK</sequence>
<evidence type="ECO:0000256" key="2">
    <source>
        <dbReference type="ARBA" id="ARBA00022475"/>
    </source>
</evidence>
<dbReference type="RefSeq" id="WP_188220864.1">
    <property type="nucleotide sequence ID" value="NZ_NASZ01000016.1"/>
</dbReference>
<keyword evidence="4 6" id="KW-1133">Transmembrane helix</keyword>
<reference evidence="7 8" key="1">
    <citation type="journal article" date="2020" name="Microbiol. Res.">
        <title>Flavobacterium pokkalii sp. nov., a novel plant growth promoting native rhizobacteria isolated from pokkali rice grown in coastal saline affected agricultural regions of southern India, Kerala.</title>
        <authorList>
            <person name="Menon R.R."/>
            <person name="Kumari S."/>
            <person name="Viver T."/>
            <person name="Rameshkumar N."/>
        </authorList>
    </citation>
    <scope>NUCLEOTIDE SEQUENCE [LARGE SCALE GENOMIC DNA]</scope>
    <source>
        <strain evidence="7 8">L1I52</strain>
    </source>
</reference>
<feature type="transmembrane region" description="Helical" evidence="6">
    <location>
        <begin position="148"/>
        <end position="176"/>
    </location>
</feature>
<evidence type="ECO:0000256" key="4">
    <source>
        <dbReference type="ARBA" id="ARBA00022989"/>
    </source>
</evidence>
<comment type="subcellular location">
    <subcellularLocation>
        <location evidence="1">Cell membrane</location>
        <topology evidence="1">Multi-pass membrane protein</topology>
    </subcellularLocation>
</comment>
<keyword evidence="5 6" id="KW-0472">Membrane</keyword>
<evidence type="ECO:0000313" key="7">
    <source>
        <dbReference type="EMBL" id="MBD0725642.1"/>
    </source>
</evidence>
<dbReference type="EMBL" id="NASZ01000016">
    <property type="protein sequence ID" value="MBD0725642.1"/>
    <property type="molecule type" value="Genomic_DNA"/>
</dbReference>
<dbReference type="PANTHER" id="PTHR30086">
    <property type="entry name" value="ARGININE EXPORTER PROTEIN ARGO"/>
    <property type="match status" value="1"/>
</dbReference>
<protein>
    <submittedName>
        <fullName evidence="7">Lysine transporter LysE</fullName>
    </submittedName>
</protein>
<keyword evidence="2" id="KW-1003">Cell membrane</keyword>
<feature type="transmembrane region" description="Helical" evidence="6">
    <location>
        <begin position="41"/>
        <end position="65"/>
    </location>
</feature>
<comment type="caution">
    <text evidence="7">The sequence shown here is derived from an EMBL/GenBank/DDBJ whole genome shotgun (WGS) entry which is preliminary data.</text>
</comment>
<dbReference type="Proteomes" id="UP000661715">
    <property type="component" value="Unassembled WGS sequence"/>
</dbReference>
<evidence type="ECO:0000313" key="8">
    <source>
        <dbReference type="Proteomes" id="UP000661715"/>
    </source>
</evidence>
<evidence type="ECO:0000256" key="3">
    <source>
        <dbReference type="ARBA" id="ARBA00022692"/>
    </source>
</evidence>
<dbReference type="InterPro" id="IPR001123">
    <property type="entry name" value="LeuE-type"/>
</dbReference>
<evidence type="ECO:0000256" key="1">
    <source>
        <dbReference type="ARBA" id="ARBA00004651"/>
    </source>
</evidence>
<dbReference type="PIRSF" id="PIRSF006324">
    <property type="entry name" value="LeuE"/>
    <property type="match status" value="1"/>
</dbReference>
<feature type="transmembrane region" description="Helical" evidence="6">
    <location>
        <begin position="188"/>
        <end position="207"/>
    </location>
</feature>
<dbReference type="PANTHER" id="PTHR30086:SF20">
    <property type="entry name" value="ARGININE EXPORTER PROTEIN ARGO-RELATED"/>
    <property type="match status" value="1"/>
</dbReference>